<proteinExistence type="predicted"/>
<name>A0ABD5J1N6_9ACTN</name>
<gene>
    <name evidence="3" type="ORF">V2K49_03615</name>
</gene>
<dbReference type="AlphaFoldDB" id="A0ABD5J1N6"/>
<evidence type="ECO:0000313" key="4">
    <source>
        <dbReference type="Proteomes" id="UP001354649"/>
    </source>
</evidence>
<dbReference type="InterPro" id="IPR036388">
    <property type="entry name" value="WH-like_DNA-bd_sf"/>
</dbReference>
<sequence length="135" mass="13894">MGGGDLRARPDVPPGSRRVGVMGVARQVSTGSRAETGSGAGPGSGSKRDPRLLPVLGVAFLEDRLAMSDSALSKQLATFEEAGYVATARRLSGSRRKVRARLAPTGRDAFNGHVAALREIVADAANPADGPATRS</sequence>
<reference evidence="3 4" key="1">
    <citation type="submission" date="2023-11" db="EMBL/GenBank/DDBJ databases">
        <title>30 novel species of actinomycetes from the DSMZ collection.</title>
        <authorList>
            <person name="Nouioui I."/>
        </authorList>
    </citation>
    <scope>NUCLEOTIDE SEQUENCE [LARGE SCALE GENOMIC DNA]</scope>
    <source>
        <strain evidence="3 4">DSM 41602</strain>
    </source>
</reference>
<feature type="domain" description="Winged helix DNA-binding" evidence="2">
    <location>
        <begin position="59"/>
        <end position="121"/>
    </location>
</feature>
<feature type="compositionally biased region" description="Basic and acidic residues" evidence="1">
    <location>
        <begin position="1"/>
        <end position="10"/>
    </location>
</feature>
<feature type="region of interest" description="Disordered" evidence="1">
    <location>
        <begin position="1"/>
        <end position="51"/>
    </location>
</feature>
<dbReference type="InterPro" id="IPR027395">
    <property type="entry name" value="WH_DNA-bd_dom"/>
</dbReference>
<organism evidence="3 4">
    <name type="scientific">Streptomyces antimycoticus</name>
    <dbReference type="NCBI Taxonomy" id="68175"/>
    <lineage>
        <taxon>Bacteria</taxon>
        <taxon>Bacillati</taxon>
        <taxon>Actinomycetota</taxon>
        <taxon>Actinomycetes</taxon>
        <taxon>Kitasatosporales</taxon>
        <taxon>Streptomycetaceae</taxon>
        <taxon>Streptomyces</taxon>
        <taxon>Streptomyces violaceusniger group</taxon>
    </lineage>
</organism>
<dbReference type="SUPFAM" id="SSF46785">
    <property type="entry name" value="Winged helix' DNA-binding domain"/>
    <property type="match status" value="1"/>
</dbReference>
<evidence type="ECO:0000313" key="3">
    <source>
        <dbReference type="EMBL" id="MEE4582275.1"/>
    </source>
</evidence>
<evidence type="ECO:0000256" key="1">
    <source>
        <dbReference type="SAM" id="MobiDB-lite"/>
    </source>
</evidence>
<dbReference type="InterPro" id="IPR036390">
    <property type="entry name" value="WH_DNA-bd_sf"/>
</dbReference>
<dbReference type="Gene3D" id="1.10.10.10">
    <property type="entry name" value="Winged helix-like DNA-binding domain superfamily/Winged helix DNA-binding domain"/>
    <property type="match status" value="1"/>
</dbReference>
<comment type="caution">
    <text evidence="3">The sequence shown here is derived from an EMBL/GenBank/DDBJ whole genome shotgun (WGS) entry which is preliminary data.</text>
</comment>
<protein>
    <submittedName>
        <fullName evidence="3">Transcriptional regulator</fullName>
    </submittedName>
</protein>
<dbReference type="Pfam" id="PF13601">
    <property type="entry name" value="HTH_34"/>
    <property type="match status" value="1"/>
</dbReference>
<dbReference type="EMBL" id="JAZBJQ010000001">
    <property type="protein sequence ID" value="MEE4582275.1"/>
    <property type="molecule type" value="Genomic_DNA"/>
</dbReference>
<dbReference type="Proteomes" id="UP001354649">
    <property type="component" value="Unassembled WGS sequence"/>
</dbReference>
<accession>A0ABD5J1N6</accession>
<evidence type="ECO:0000259" key="2">
    <source>
        <dbReference type="Pfam" id="PF13601"/>
    </source>
</evidence>